<organism evidence="1 2">
    <name type="scientific">Hymenobacter cavernae</name>
    <dbReference type="NCBI Taxonomy" id="2044852"/>
    <lineage>
        <taxon>Bacteria</taxon>
        <taxon>Pseudomonadati</taxon>
        <taxon>Bacteroidota</taxon>
        <taxon>Cytophagia</taxon>
        <taxon>Cytophagales</taxon>
        <taxon>Hymenobacteraceae</taxon>
        <taxon>Hymenobacter</taxon>
    </lineage>
</organism>
<accession>A0ABQ1UU91</accession>
<proteinExistence type="predicted"/>
<dbReference type="RefSeq" id="WP_188816205.1">
    <property type="nucleotide sequence ID" value="NZ_BMHT01000011.1"/>
</dbReference>
<sequence length="206" mass="23816">MFRSLKNIDSAHQQSRTMFFTLALFCLLITVYAIYSGHKSTMIALDNIYLLNNGQLMTASAHSVKENRPVEAQDHVKRFHELFFTLDPDDKAIQYNVSQSLYLADASAQQQYEYLKESGYINELIQKNISQDIRVDSVTVQPSSSGYYAKCYAQQHIIRTSTVTTRNLISECYLRDVSRSANNPHGFLMERWRVVQNNDLLTENRR</sequence>
<dbReference type="EMBL" id="BMHT01000011">
    <property type="protein sequence ID" value="GGF27170.1"/>
    <property type="molecule type" value="Genomic_DNA"/>
</dbReference>
<protein>
    <submittedName>
        <fullName evidence="1">Conjugative transposon protein TraK</fullName>
    </submittedName>
</protein>
<evidence type="ECO:0000313" key="2">
    <source>
        <dbReference type="Proteomes" id="UP000632273"/>
    </source>
</evidence>
<dbReference type="Proteomes" id="UP000632273">
    <property type="component" value="Unassembled WGS sequence"/>
</dbReference>
<name>A0ABQ1UU91_9BACT</name>
<keyword evidence="2" id="KW-1185">Reference proteome</keyword>
<comment type="caution">
    <text evidence="1">The sequence shown here is derived from an EMBL/GenBank/DDBJ whole genome shotgun (WGS) entry which is preliminary data.</text>
</comment>
<dbReference type="InterPro" id="IPR022276">
    <property type="entry name" value="Conjug_transposon_TraK"/>
</dbReference>
<evidence type="ECO:0000313" key="1">
    <source>
        <dbReference type="EMBL" id="GGF27170.1"/>
    </source>
</evidence>
<reference evidence="2" key="1">
    <citation type="journal article" date="2019" name="Int. J. Syst. Evol. Microbiol.">
        <title>The Global Catalogue of Microorganisms (GCM) 10K type strain sequencing project: providing services to taxonomists for standard genome sequencing and annotation.</title>
        <authorList>
            <consortium name="The Broad Institute Genomics Platform"/>
            <consortium name="The Broad Institute Genome Sequencing Center for Infectious Disease"/>
            <person name="Wu L."/>
            <person name="Ma J."/>
        </authorList>
    </citation>
    <scope>NUCLEOTIDE SEQUENCE [LARGE SCALE GENOMIC DNA]</scope>
    <source>
        <strain evidence="2">CGMCC 1.15197</strain>
    </source>
</reference>
<dbReference type="NCBIfam" id="TIGR03781">
    <property type="entry name" value="Bac_Flav_CT_K"/>
    <property type="match status" value="1"/>
</dbReference>
<gene>
    <name evidence="1" type="ORF">GCM10011383_43480</name>
</gene>